<reference evidence="8 9" key="1">
    <citation type="submission" date="2019-07" db="EMBL/GenBank/DDBJ databases">
        <title>Whole genome shotgun sequence of Agrococcus baldri NBRC 103055.</title>
        <authorList>
            <person name="Hosoyama A."/>
            <person name="Uohara A."/>
            <person name="Ohji S."/>
            <person name="Ichikawa N."/>
        </authorList>
    </citation>
    <scope>NUCLEOTIDE SEQUENCE [LARGE SCALE GENOMIC DNA]</scope>
    <source>
        <strain evidence="8 9">NBRC 103055</strain>
    </source>
</reference>
<protein>
    <submittedName>
        <fullName evidence="8">ABC transporter substrate-binding protein</fullName>
    </submittedName>
</protein>
<evidence type="ECO:0000313" key="9">
    <source>
        <dbReference type="Proteomes" id="UP000321749"/>
    </source>
</evidence>
<evidence type="ECO:0000256" key="6">
    <source>
        <dbReference type="ARBA" id="ARBA00023288"/>
    </source>
</evidence>
<evidence type="ECO:0000256" key="7">
    <source>
        <dbReference type="SAM" id="SignalP"/>
    </source>
</evidence>
<accession>A0AA87UWM9</accession>
<evidence type="ECO:0000256" key="5">
    <source>
        <dbReference type="ARBA" id="ARBA00023139"/>
    </source>
</evidence>
<keyword evidence="9" id="KW-1185">Reference proteome</keyword>
<evidence type="ECO:0000256" key="3">
    <source>
        <dbReference type="ARBA" id="ARBA00022729"/>
    </source>
</evidence>
<dbReference type="PROSITE" id="PS51257">
    <property type="entry name" value="PROKAR_LIPOPROTEIN"/>
    <property type="match status" value="1"/>
</dbReference>
<sequence>MSIRTASRSARPAGRPLAIAGALGMAVALVGCSAAAGAGDEELGSAENPVQLGVVGAAEPYWATYEEAVEAEGIQLEIVDFTDYNQPNPATSEGELDITQFQHIIYLANYNVQAGDDLQPIGSTATYPIGLYSQQYGSAEEIPDGAEVIVPNDDTNQARGLLVLQSAGLIALEGGGSPYSTVDDVIEGESRVAVSAVDAAITATSLPDVAAAIINNDFLNDAGIDPASAIATDDPSDPAAQPYINIFATTAENADDEVLNRLVEIFQTNEEVQAGALESSGGTGVFVQTPKDELQASLATVQEALQAQ</sequence>
<keyword evidence="3 7" id="KW-0732">Signal</keyword>
<dbReference type="SUPFAM" id="SSF53850">
    <property type="entry name" value="Periplasmic binding protein-like II"/>
    <property type="match status" value="1"/>
</dbReference>
<evidence type="ECO:0000256" key="1">
    <source>
        <dbReference type="ARBA" id="ARBA00004635"/>
    </source>
</evidence>
<gene>
    <name evidence="8" type="ORF">ABA31_09430</name>
</gene>
<organism evidence="8 9">
    <name type="scientific">Agrococcus baldri</name>
    <dbReference type="NCBI Taxonomy" id="153730"/>
    <lineage>
        <taxon>Bacteria</taxon>
        <taxon>Bacillati</taxon>
        <taxon>Actinomycetota</taxon>
        <taxon>Actinomycetes</taxon>
        <taxon>Micrococcales</taxon>
        <taxon>Microbacteriaceae</taxon>
        <taxon>Agrococcus</taxon>
    </lineage>
</organism>
<dbReference type="RefSeq" id="WP_146793131.1">
    <property type="nucleotide sequence ID" value="NZ_BJUU01000004.1"/>
</dbReference>
<dbReference type="Pfam" id="PF03180">
    <property type="entry name" value="Lipoprotein_9"/>
    <property type="match status" value="1"/>
</dbReference>
<dbReference type="Proteomes" id="UP000321749">
    <property type="component" value="Unassembled WGS sequence"/>
</dbReference>
<keyword evidence="4" id="KW-0472">Membrane</keyword>
<feature type="signal peptide" evidence="7">
    <location>
        <begin position="1"/>
        <end position="38"/>
    </location>
</feature>
<dbReference type="AlphaFoldDB" id="A0AA87UWM9"/>
<keyword evidence="6" id="KW-0449">Lipoprotein</keyword>
<dbReference type="InterPro" id="IPR004872">
    <property type="entry name" value="Lipoprotein_NlpA"/>
</dbReference>
<feature type="chain" id="PRO_5041647552" evidence="7">
    <location>
        <begin position="39"/>
        <end position="308"/>
    </location>
</feature>
<evidence type="ECO:0000256" key="4">
    <source>
        <dbReference type="ARBA" id="ARBA00023136"/>
    </source>
</evidence>
<comment type="caution">
    <text evidence="8">The sequence shown here is derived from an EMBL/GenBank/DDBJ whole genome shotgun (WGS) entry which is preliminary data.</text>
</comment>
<evidence type="ECO:0000256" key="2">
    <source>
        <dbReference type="ARBA" id="ARBA00008973"/>
    </source>
</evidence>
<dbReference type="Gene3D" id="3.40.190.10">
    <property type="entry name" value="Periplasmic binding protein-like II"/>
    <property type="match status" value="2"/>
</dbReference>
<dbReference type="GO" id="GO:0016020">
    <property type="term" value="C:membrane"/>
    <property type="evidence" value="ECO:0007669"/>
    <property type="project" value="UniProtKB-SubCell"/>
</dbReference>
<comment type="similarity">
    <text evidence="2">Belongs to the NlpA lipoprotein family.</text>
</comment>
<proteinExistence type="inferred from homology"/>
<name>A0AA87UWM9_9MICO</name>
<dbReference type="PANTHER" id="PTHR30429:SF3">
    <property type="entry name" value="LIPOPROTEIN"/>
    <property type="match status" value="1"/>
</dbReference>
<keyword evidence="5" id="KW-0564">Palmitate</keyword>
<dbReference type="PANTHER" id="PTHR30429">
    <property type="entry name" value="D-METHIONINE-BINDING LIPOPROTEIN METQ"/>
    <property type="match status" value="1"/>
</dbReference>
<comment type="subcellular location">
    <subcellularLocation>
        <location evidence="1">Membrane</location>
        <topology evidence="1">Lipid-anchor</topology>
    </subcellularLocation>
</comment>
<evidence type="ECO:0000313" key="8">
    <source>
        <dbReference type="EMBL" id="GEK79592.1"/>
    </source>
</evidence>
<dbReference type="EMBL" id="BJUU01000004">
    <property type="protein sequence ID" value="GEK79592.1"/>
    <property type="molecule type" value="Genomic_DNA"/>
</dbReference>